<dbReference type="SUPFAM" id="SSF49785">
    <property type="entry name" value="Galactose-binding domain-like"/>
    <property type="match status" value="1"/>
</dbReference>
<protein>
    <submittedName>
        <fullName evidence="4">9-O-acetylesterase</fullName>
    </submittedName>
</protein>
<dbReference type="Pfam" id="PF22633">
    <property type="entry name" value="F5_F8_type_C_2"/>
    <property type="match status" value="1"/>
</dbReference>
<proteinExistence type="predicted"/>
<dbReference type="GO" id="GO:0001681">
    <property type="term" value="F:sialate O-acetylesterase activity"/>
    <property type="evidence" value="ECO:0007669"/>
    <property type="project" value="InterPro"/>
</dbReference>
<keyword evidence="1" id="KW-0378">Hydrolase</keyword>
<accession>A0A858RQM4</accession>
<dbReference type="InterPro" id="IPR005181">
    <property type="entry name" value="SASA"/>
</dbReference>
<sequence>MILSSRRLLILALAALSVPAAAEVRLPKVFTNGAVLQRDRAVPVWGFAEPGKKVIVRFAGQEKSTQAAGDGKWRVDLDAMSASSEGRTLEAAEENGHRVELTDVLVGEVWLASGQSNMEWPVNVTRQEDQDIAKTGPVPLLRIITVPKKVSPYRLDDFEGKWEPATPESVQGFSAVAYFFGRCLTEELGIPVGMIHSSWGGSRIEPWLADEGLADIPDLKEMKDFREARTPGTDKYNEAFVRHLASTRAWLELAERAVKEQAPVPSQPPAPPILPIGSNQALGTYQAMIHPLVPYGLRGFIWYQGESNVGEDLLYTLKMEALIKGWRQQFNSPDAPFLFTQLAPNNYGPEREGALQGLWIAQQEALKIPHTGMAVTMDIGNPADIHPRNKSEVGHRLSLWALADTYGKPGIVKSGPVFEGFEVAGDAIKVRFKDAASGLVTRDQQPPNSFEVAGADWVFKPATAEISPNEPVVTLKSAEVPNPVMARFAWSQVAQPNLMNKDGLPASAFHTHWPDEPGMGRNLARQKPYTSSDPNPHGWNTGLTDGNWRGAAGTCFATGSAPAFPKHVTIDLGRARDVQGVRFGIPGFGSTKTVVISLSENGDEFQEAGRQEFAGKTETRHELRFDKRPVRYVRATFPDHHPKQDNFDENFSFLSELEVYGPVK</sequence>
<dbReference type="InterPro" id="IPR036514">
    <property type="entry name" value="SGNH_hydro_sf"/>
</dbReference>
<feature type="domain" description="Sialate O-acetylesterase" evidence="3">
    <location>
        <begin position="296"/>
        <end position="393"/>
    </location>
</feature>
<name>A0A858RQM4_9BACT</name>
<keyword evidence="2" id="KW-0732">Signal</keyword>
<dbReference type="PANTHER" id="PTHR22901">
    <property type="entry name" value="SIALATE O-ACETYLESTERASE"/>
    <property type="match status" value="1"/>
</dbReference>
<dbReference type="Gene3D" id="2.60.120.260">
    <property type="entry name" value="Galactose-binding domain-like"/>
    <property type="match status" value="1"/>
</dbReference>
<dbReference type="EMBL" id="CP051774">
    <property type="protein sequence ID" value="QJE98941.1"/>
    <property type="molecule type" value="Genomic_DNA"/>
</dbReference>
<reference evidence="4 5" key="1">
    <citation type="submission" date="2020-04" db="EMBL/GenBank/DDBJ databases">
        <title>Luteolibacter sp. G-1-1-1 isolated from soil.</title>
        <authorList>
            <person name="Dahal R.H."/>
        </authorList>
    </citation>
    <scope>NUCLEOTIDE SEQUENCE [LARGE SCALE GENOMIC DNA]</scope>
    <source>
        <strain evidence="4 5">G-1-1-1</strain>
    </source>
</reference>
<evidence type="ECO:0000256" key="2">
    <source>
        <dbReference type="SAM" id="SignalP"/>
    </source>
</evidence>
<dbReference type="GO" id="GO:0005975">
    <property type="term" value="P:carbohydrate metabolic process"/>
    <property type="evidence" value="ECO:0007669"/>
    <property type="project" value="TreeGrafter"/>
</dbReference>
<dbReference type="InterPro" id="IPR039329">
    <property type="entry name" value="SIAE"/>
</dbReference>
<gene>
    <name evidence="4" type="ORF">HHL09_25230</name>
</gene>
<evidence type="ECO:0000313" key="4">
    <source>
        <dbReference type="EMBL" id="QJE98941.1"/>
    </source>
</evidence>
<dbReference type="Gene3D" id="3.40.50.1110">
    <property type="entry name" value="SGNH hydrolase"/>
    <property type="match status" value="1"/>
</dbReference>
<evidence type="ECO:0000256" key="1">
    <source>
        <dbReference type="ARBA" id="ARBA00022801"/>
    </source>
</evidence>
<dbReference type="AlphaFoldDB" id="A0A858RQM4"/>
<feature type="signal peptide" evidence="2">
    <location>
        <begin position="1"/>
        <end position="22"/>
    </location>
</feature>
<dbReference type="Pfam" id="PF03629">
    <property type="entry name" value="SASA"/>
    <property type="match status" value="1"/>
</dbReference>
<dbReference type="SUPFAM" id="SSF52266">
    <property type="entry name" value="SGNH hydrolase"/>
    <property type="match status" value="1"/>
</dbReference>
<dbReference type="PANTHER" id="PTHR22901:SF0">
    <property type="entry name" value="SIALATE O-ACETYLESTERASE"/>
    <property type="match status" value="1"/>
</dbReference>
<feature type="chain" id="PRO_5032404157" evidence="2">
    <location>
        <begin position="23"/>
        <end position="664"/>
    </location>
</feature>
<dbReference type="RefSeq" id="WP_169457427.1">
    <property type="nucleotide sequence ID" value="NZ_CP051774.1"/>
</dbReference>
<dbReference type="KEGG" id="luo:HHL09_25230"/>
<keyword evidence="5" id="KW-1185">Reference proteome</keyword>
<evidence type="ECO:0000313" key="5">
    <source>
        <dbReference type="Proteomes" id="UP000501812"/>
    </source>
</evidence>
<evidence type="ECO:0000259" key="3">
    <source>
        <dbReference type="Pfam" id="PF03629"/>
    </source>
</evidence>
<dbReference type="Proteomes" id="UP000501812">
    <property type="component" value="Chromosome"/>
</dbReference>
<dbReference type="InterPro" id="IPR008979">
    <property type="entry name" value="Galactose-bd-like_sf"/>
</dbReference>
<organism evidence="4 5">
    <name type="scientific">Luteolibacter luteus</name>
    <dbReference type="NCBI Taxonomy" id="2728835"/>
    <lineage>
        <taxon>Bacteria</taxon>
        <taxon>Pseudomonadati</taxon>
        <taxon>Verrucomicrobiota</taxon>
        <taxon>Verrucomicrobiia</taxon>
        <taxon>Verrucomicrobiales</taxon>
        <taxon>Verrucomicrobiaceae</taxon>
        <taxon>Luteolibacter</taxon>
    </lineage>
</organism>